<keyword evidence="2" id="KW-1185">Reference proteome</keyword>
<reference evidence="1 2" key="1">
    <citation type="journal article" date="2015" name="Genome Biol. Evol.">
        <title>The genome of winter moth (Operophtera brumata) provides a genomic perspective on sexual dimorphism and phenology.</title>
        <authorList>
            <person name="Derks M.F."/>
            <person name="Smit S."/>
            <person name="Salis L."/>
            <person name="Schijlen E."/>
            <person name="Bossers A."/>
            <person name="Mateman C."/>
            <person name="Pijl A.S."/>
            <person name="de Ridder D."/>
            <person name="Groenen M.A."/>
            <person name="Visser M.E."/>
            <person name="Megens H.J."/>
        </authorList>
    </citation>
    <scope>NUCLEOTIDE SEQUENCE [LARGE SCALE GENOMIC DNA]</scope>
    <source>
        <strain evidence="1">WM2013NL</strain>
        <tissue evidence="1">Head and thorax</tissue>
    </source>
</reference>
<evidence type="ECO:0000313" key="1">
    <source>
        <dbReference type="EMBL" id="KOB51908.1"/>
    </source>
</evidence>
<comment type="caution">
    <text evidence="1">The sequence shown here is derived from an EMBL/GenBank/DDBJ whole genome shotgun (WGS) entry which is preliminary data.</text>
</comment>
<dbReference type="STRING" id="104452.A0A0L7K2K0"/>
<accession>A0A0L7K2K0</accession>
<dbReference type="SUPFAM" id="SSF48652">
    <property type="entry name" value="Tetraspanin"/>
    <property type="match status" value="1"/>
</dbReference>
<sequence length="83" mass="9555">MLVGGILQFVFREKVLSTLDRELFAAIPYYGVKHEYTKSWDDTQTYLQCCGRLDCKGSPNPTTMYMDGCLNKVIDFLREDAAY</sequence>
<evidence type="ECO:0000313" key="2">
    <source>
        <dbReference type="Proteomes" id="UP000037510"/>
    </source>
</evidence>
<dbReference type="Proteomes" id="UP000037510">
    <property type="component" value="Unassembled WGS sequence"/>
</dbReference>
<dbReference type="Gene3D" id="1.10.1450.10">
    <property type="entry name" value="Tetraspanin"/>
    <property type="match status" value="1"/>
</dbReference>
<name>A0A0L7K2K0_OPEBR</name>
<gene>
    <name evidence="1" type="ORF">OBRU01_26341</name>
</gene>
<organism evidence="1 2">
    <name type="scientific">Operophtera brumata</name>
    <name type="common">Winter moth</name>
    <name type="synonym">Phalaena brumata</name>
    <dbReference type="NCBI Taxonomy" id="104452"/>
    <lineage>
        <taxon>Eukaryota</taxon>
        <taxon>Metazoa</taxon>
        <taxon>Ecdysozoa</taxon>
        <taxon>Arthropoda</taxon>
        <taxon>Hexapoda</taxon>
        <taxon>Insecta</taxon>
        <taxon>Pterygota</taxon>
        <taxon>Neoptera</taxon>
        <taxon>Endopterygota</taxon>
        <taxon>Lepidoptera</taxon>
        <taxon>Glossata</taxon>
        <taxon>Ditrysia</taxon>
        <taxon>Geometroidea</taxon>
        <taxon>Geometridae</taxon>
        <taxon>Larentiinae</taxon>
        <taxon>Operophtera</taxon>
    </lineage>
</organism>
<proteinExistence type="predicted"/>
<protein>
    <submittedName>
        <fullName evidence="1">Tetraspanin</fullName>
    </submittedName>
</protein>
<dbReference type="EMBL" id="JTDY01016241">
    <property type="protein sequence ID" value="KOB51908.1"/>
    <property type="molecule type" value="Genomic_DNA"/>
</dbReference>
<dbReference type="InterPro" id="IPR008952">
    <property type="entry name" value="Tetraspanin_EC2_sf"/>
</dbReference>
<dbReference type="GO" id="GO:0016020">
    <property type="term" value="C:membrane"/>
    <property type="evidence" value="ECO:0007669"/>
    <property type="project" value="InterPro"/>
</dbReference>
<dbReference type="CDD" id="cd03127">
    <property type="entry name" value="tetraspanin_LEL"/>
    <property type="match status" value="1"/>
</dbReference>
<feature type="non-terminal residue" evidence="1">
    <location>
        <position position="83"/>
    </location>
</feature>
<dbReference type="AlphaFoldDB" id="A0A0L7K2K0"/>